<gene>
    <name evidence="1" type="ORF">NDU88_000855</name>
</gene>
<dbReference type="AlphaFoldDB" id="A0AAV7MJA3"/>
<sequence>MVVLQRWCRQADQKKERKVGIRIRKPGDPGSRLWWCLLPVCVTRFVRLHCLGFREPGYLGSRRRHSV</sequence>
<organism evidence="1 2">
    <name type="scientific">Pleurodeles waltl</name>
    <name type="common">Iberian ribbed newt</name>
    <dbReference type="NCBI Taxonomy" id="8319"/>
    <lineage>
        <taxon>Eukaryota</taxon>
        <taxon>Metazoa</taxon>
        <taxon>Chordata</taxon>
        <taxon>Craniata</taxon>
        <taxon>Vertebrata</taxon>
        <taxon>Euteleostomi</taxon>
        <taxon>Amphibia</taxon>
        <taxon>Batrachia</taxon>
        <taxon>Caudata</taxon>
        <taxon>Salamandroidea</taxon>
        <taxon>Salamandridae</taxon>
        <taxon>Pleurodelinae</taxon>
        <taxon>Pleurodeles</taxon>
    </lineage>
</organism>
<name>A0AAV7MJA3_PLEWA</name>
<proteinExistence type="predicted"/>
<comment type="caution">
    <text evidence="1">The sequence shown here is derived from an EMBL/GenBank/DDBJ whole genome shotgun (WGS) entry which is preliminary data.</text>
</comment>
<evidence type="ECO:0000313" key="2">
    <source>
        <dbReference type="Proteomes" id="UP001066276"/>
    </source>
</evidence>
<accession>A0AAV7MJA3</accession>
<keyword evidence="2" id="KW-1185">Reference proteome</keyword>
<dbReference type="EMBL" id="JANPWB010000013">
    <property type="protein sequence ID" value="KAJ1103432.1"/>
    <property type="molecule type" value="Genomic_DNA"/>
</dbReference>
<evidence type="ECO:0000313" key="1">
    <source>
        <dbReference type="EMBL" id="KAJ1103432.1"/>
    </source>
</evidence>
<reference evidence="1" key="1">
    <citation type="journal article" date="2022" name="bioRxiv">
        <title>Sequencing and chromosome-scale assembly of the giantPleurodeles waltlgenome.</title>
        <authorList>
            <person name="Brown T."/>
            <person name="Elewa A."/>
            <person name="Iarovenko S."/>
            <person name="Subramanian E."/>
            <person name="Araus A.J."/>
            <person name="Petzold A."/>
            <person name="Susuki M."/>
            <person name="Suzuki K.-i.T."/>
            <person name="Hayashi T."/>
            <person name="Toyoda A."/>
            <person name="Oliveira C."/>
            <person name="Osipova E."/>
            <person name="Leigh N.D."/>
            <person name="Simon A."/>
            <person name="Yun M.H."/>
        </authorList>
    </citation>
    <scope>NUCLEOTIDE SEQUENCE</scope>
    <source>
        <strain evidence="1">20211129_DDA</strain>
        <tissue evidence="1">Liver</tissue>
    </source>
</reference>
<dbReference type="Proteomes" id="UP001066276">
    <property type="component" value="Chromosome 9"/>
</dbReference>
<protein>
    <submittedName>
        <fullName evidence="1">Uncharacterized protein</fullName>
    </submittedName>
</protein>